<protein>
    <submittedName>
        <fullName evidence="1">Uncharacterized protein</fullName>
    </submittedName>
</protein>
<organism evidence="1">
    <name type="scientific">marine sediment metagenome</name>
    <dbReference type="NCBI Taxonomy" id="412755"/>
    <lineage>
        <taxon>unclassified sequences</taxon>
        <taxon>metagenomes</taxon>
        <taxon>ecological metagenomes</taxon>
    </lineage>
</organism>
<comment type="caution">
    <text evidence="1">The sequence shown here is derived from an EMBL/GenBank/DDBJ whole genome shotgun (WGS) entry which is preliminary data.</text>
</comment>
<name>A0A0F9S6I6_9ZZZZ</name>
<accession>A0A0F9S6I6</accession>
<evidence type="ECO:0000313" key="1">
    <source>
        <dbReference type="EMBL" id="KKN24923.1"/>
    </source>
</evidence>
<sequence>RSYLRDTLAGMLLGGVGAGGTAYLAGTDPFTRGGPAARGFERGKAVALARMLDPSASPTAIARESISAGLGEILSGKHAFGPEEQRALLQQFVKAKVPTSSGWRQRINLAERAIQDLQANPAAALPALVTLQKVAPDPEMRAYASEAVASIRGGRAVTPEGRNALAAYARTMASKVEDYRRATHTIDALNVMKELYAAGQLSPTDVAKNVGLITGRFGPATARAESTRQLIQSALSPKYTVKRHPKSPYTQLAATQPDIAKLVSRAMQ</sequence>
<dbReference type="EMBL" id="LAZR01002845">
    <property type="protein sequence ID" value="KKN24923.1"/>
    <property type="molecule type" value="Genomic_DNA"/>
</dbReference>
<proteinExistence type="predicted"/>
<feature type="non-terminal residue" evidence="1">
    <location>
        <position position="1"/>
    </location>
</feature>
<reference evidence="1" key="1">
    <citation type="journal article" date="2015" name="Nature">
        <title>Complex archaea that bridge the gap between prokaryotes and eukaryotes.</title>
        <authorList>
            <person name="Spang A."/>
            <person name="Saw J.H."/>
            <person name="Jorgensen S.L."/>
            <person name="Zaremba-Niedzwiedzka K."/>
            <person name="Martijn J."/>
            <person name="Lind A.E."/>
            <person name="van Eijk R."/>
            <person name="Schleper C."/>
            <person name="Guy L."/>
            <person name="Ettema T.J."/>
        </authorList>
    </citation>
    <scope>NUCLEOTIDE SEQUENCE</scope>
</reference>
<gene>
    <name evidence="1" type="ORF">LCGC14_0889930</name>
</gene>
<dbReference type="AlphaFoldDB" id="A0A0F9S6I6"/>